<dbReference type="Proteomes" id="UP000346198">
    <property type="component" value="Unassembled WGS sequence"/>
</dbReference>
<organism evidence="2 3">
    <name type="scientific">Pontiella sulfatireligans</name>
    <dbReference type="NCBI Taxonomy" id="2750658"/>
    <lineage>
        <taxon>Bacteria</taxon>
        <taxon>Pseudomonadati</taxon>
        <taxon>Kiritimatiellota</taxon>
        <taxon>Kiritimatiellia</taxon>
        <taxon>Kiritimatiellales</taxon>
        <taxon>Pontiellaceae</taxon>
        <taxon>Pontiella</taxon>
    </lineage>
</organism>
<accession>A0A6C2UQN5</accession>
<keyword evidence="3" id="KW-1185">Reference proteome</keyword>
<evidence type="ECO:0008006" key="4">
    <source>
        <dbReference type="Google" id="ProtNLM"/>
    </source>
</evidence>
<evidence type="ECO:0000313" key="2">
    <source>
        <dbReference type="EMBL" id="VGO22389.1"/>
    </source>
</evidence>
<keyword evidence="1" id="KW-0732">Signal</keyword>
<feature type="chain" id="PRO_5025625150" description="PEP-CTERM protein-sorting domain-containing protein" evidence="1">
    <location>
        <begin position="27"/>
        <end position="263"/>
    </location>
</feature>
<dbReference type="AlphaFoldDB" id="A0A6C2UQN5"/>
<reference evidence="2 3" key="1">
    <citation type="submission" date="2019-04" db="EMBL/GenBank/DDBJ databases">
        <authorList>
            <person name="Van Vliet M D."/>
        </authorList>
    </citation>
    <scope>NUCLEOTIDE SEQUENCE [LARGE SCALE GENOMIC DNA]</scope>
    <source>
        <strain evidence="2 3">F21</strain>
    </source>
</reference>
<gene>
    <name evidence="2" type="ORF">SCARR_04472</name>
</gene>
<protein>
    <recommendedName>
        <fullName evidence="4">PEP-CTERM protein-sorting domain-containing protein</fullName>
    </recommendedName>
</protein>
<name>A0A6C2UQN5_9BACT</name>
<feature type="signal peptide" evidence="1">
    <location>
        <begin position="1"/>
        <end position="26"/>
    </location>
</feature>
<sequence>MRRYSPSFLVFPICGLLLATAPMVSANAFLIDDFSDPANQTTTSQGNQTAWEDTTSSVIGGIRDGSVGCESSSSGGTTTAKFANGKLEVYTNKKASPSIYLAYDGTAGWGSNLDTDPFGNGTISPVLDFTDGGGNDRFSITFASAGGMDPSTNFFNDVLLSVKIEGEKNLYQANMDDAANAWMDENYNALAAGRAAAFEIDFSALGASIDMTKVEAFSLHICSENKNMDYSIDKIEAVPEPAVLTLVALFGIGLLSAKRLFNR</sequence>
<evidence type="ECO:0000256" key="1">
    <source>
        <dbReference type="SAM" id="SignalP"/>
    </source>
</evidence>
<dbReference type="EMBL" id="CAAHFH010000002">
    <property type="protein sequence ID" value="VGO22389.1"/>
    <property type="molecule type" value="Genomic_DNA"/>
</dbReference>
<evidence type="ECO:0000313" key="3">
    <source>
        <dbReference type="Proteomes" id="UP000346198"/>
    </source>
</evidence>
<proteinExistence type="predicted"/>